<dbReference type="PANTHER" id="PTHR43133:SF50">
    <property type="entry name" value="ECF RNA POLYMERASE SIGMA FACTOR SIGM"/>
    <property type="match status" value="1"/>
</dbReference>
<proteinExistence type="inferred from homology"/>
<dbReference type="Pfam" id="PF04542">
    <property type="entry name" value="Sigma70_r2"/>
    <property type="match status" value="1"/>
</dbReference>
<evidence type="ECO:0000256" key="6">
    <source>
        <dbReference type="SAM" id="MobiDB-lite"/>
    </source>
</evidence>
<dbReference type="Proteomes" id="UP001500822">
    <property type="component" value="Unassembled WGS sequence"/>
</dbReference>
<evidence type="ECO:0000259" key="8">
    <source>
        <dbReference type="Pfam" id="PF08281"/>
    </source>
</evidence>
<dbReference type="EMBL" id="BAABIE010000004">
    <property type="protein sequence ID" value="GAA4745163.1"/>
    <property type="molecule type" value="Genomic_DNA"/>
</dbReference>
<comment type="similarity">
    <text evidence="1">Belongs to the sigma-70 factor family. ECF subfamily.</text>
</comment>
<dbReference type="Pfam" id="PF08281">
    <property type="entry name" value="Sigma70_r4_2"/>
    <property type="match status" value="1"/>
</dbReference>
<evidence type="ECO:0000256" key="2">
    <source>
        <dbReference type="ARBA" id="ARBA00023015"/>
    </source>
</evidence>
<sequence>MQARSTAFSAELSTVPCTFNALSTDPKKSTFPAPTCIYCSRMTWGMLELVSDADLLLAGARDDKSAFGALFARHEKYLYAVALRTTGDPEDAADALQDAYLSIMRTAVGFRADASVQCWMHRIVVNAAFDRIRRRKHHDTRPLPESDDALPDHGEDDFTDTVDLRLSIGRALDVLPADQRAAIIAIDFEGRSVGETARALGVAPGTVKSRCHRGRHKLALVLGHLRELD</sequence>
<dbReference type="PANTHER" id="PTHR43133">
    <property type="entry name" value="RNA POLYMERASE ECF-TYPE SIGMA FACTO"/>
    <property type="match status" value="1"/>
</dbReference>
<dbReference type="NCBIfam" id="TIGR02937">
    <property type="entry name" value="sigma70-ECF"/>
    <property type="match status" value="1"/>
</dbReference>
<dbReference type="InterPro" id="IPR036388">
    <property type="entry name" value="WH-like_DNA-bd_sf"/>
</dbReference>
<dbReference type="SUPFAM" id="SSF88659">
    <property type="entry name" value="Sigma3 and sigma4 domains of RNA polymerase sigma factors"/>
    <property type="match status" value="1"/>
</dbReference>
<protein>
    <submittedName>
        <fullName evidence="9">RNA polymerase sigma factor SigM</fullName>
    </submittedName>
</protein>
<feature type="domain" description="RNA polymerase sigma factor 70 region 4 type 2" evidence="8">
    <location>
        <begin position="166"/>
        <end position="218"/>
    </location>
</feature>
<dbReference type="InterPro" id="IPR013325">
    <property type="entry name" value="RNA_pol_sigma_r2"/>
</dbReference>
<dbReference type="Gene3D" id="1.10.10.10">
    <property type="entry name" value="Winged helix-like DNA-binding domain superfamily/Winged helix DNA-binding domain"/>
    <property type="match status" value="1"/>
</dbReference>
<dbReference type="NCBIfam" id="NF007225">
    <property type="entry name" value="PRK09643.1"/>
    <property type="match status" value="1"/>
</dbReference>
<keyword evidence="10" id="KW-1185">Reference proteome</keyword>
<dbReference type="InterPro" id="IPR013249">
    <property type="entry name" value="RNA_pol_sigma70_r4_t2"/>
</dbReference>
<accession>A0ABP8Z381</accession>
<keyword evidence="3" id="KW-0731">Sigma factor</keyword>
<feature type="region of interest" description="Disordered" evidence="6">
    <location>
        <begin position="136"/>
        <end position="155"/>
    </location>
</feature>
<dbReference type="SUPFAM" id="SSF88946">
    <property type="entry name" value="Sigma2 domain of RNA polymerase sigma factors"/>
    <property type="match status" value="1"/>
</dbReference>
<dbReference type="Gene3D" id="1.10.1740.10">
    <property type="match status" value="1"/>
</dbReference>
<keyword evidence="5" id="KW-0804">Transcription</keyword>
<keyword evidence="2" id="KW-0805">Transcription regulation</keyword>
<evidence type="ECO:0000313" key="9">
    <source>
        <dbReference type="EMBL" id="GAA4745163.1"/>
    </source>
</evidence>
<dbReference type="InterPro" id="IPR007627">
    <property type="entry name" value="RNA_pol_sigma70_r2"/>
</dbReference>
<dbReference type="InterPro" id="IPR014284">
    <property type="entry name" value="RNA_pol_sigma-70_dom"/>
</dbReference>
<organism evidence="9 10">
    <name type="scientific">Gordonia alkaliphila</name>
    <dbReference type="NCBI Taxonomy" id="1053547"/>
    <lineage>
        <taxon>Bacteria</taxon>
        <taxon>Bacillati</taxon>
        <taxon>Actinomycetota</taxon>
        <taxon>Actinomycetes</taxon>
        <taxon>Mycobacteriales</taxon>
        <taxon>Gordoniaceae</taxon>
        <taxon>Gordonia</taxon>
    </lineage>
</organism>
<evidence type="ECO:0000259" key="7">
    <source>
        <dbReference type="Pfam" id="PF04542"/>
    </source>
</evidence>
<evidence type="ECO:0000313" key="10">
    <source>
        <dbReference type="Proteomes" id="UP001500822"/>
    </source>
</evidence>
<reference evidence="10" key="1">
    <citation type="journal article" date="2019" name="Int. J. Syst. Evol. Microbiol.">
        <title>The Global Catalogue of Microorganisms (GCM) 10K type strain sequencing project: providing services to taxonomists for standard genome sequencing and annotation.</title>
        <authorList>
            <consortium name="The Broad Institute Genomics Platform"/>
            <consortium name="The Broad Institute Genome Sequencing Center for Infectious Disease"/>
            <person name="Wu L."/>
            <person name="Ma J."/>
        </authorList>
    </citation>
    <scope>NUCLEOTIDE SEQUENCE [LARGE SCALE GENOMIC DNA]</scope>
    <source>
        <strain evidence="10">JCM 18077</strain>
    </source>
</reference>
<keyword evidence="4" id="KW-0238">DNA-binding</keyword>
<evidence type="ECO:0000256" key="3">
    <source>
        <dbReference type="ARBA" id="ARBA00023082"/>
    </source>
</evidence>
<dbReference type="InterPro" id="IPR039425">
    <property type="entry name" value="RNA_pol_sigma-70-like"/>
</dbReference>
<name>A0ABP8Z381_9ACTN</name>
<gene>
    <name evidence="9" type="primary">sigM</name>
    <name evidence="9" type="ORF">GCM10023217_12790</name>
</gene>
<feature type="domain" description="RNA polymerase sigma-70 region 2" evidence="7">
    <location>
        <begin position="70"/>
        <end position="136"/>
    </location>
</feature>
<dbReference type="CDD" id="cd06171">
    <property type="entry name" value="Sigma70_r4"/>
    <property type="match status" value="1"/>
</dbReference>
<comment type="caution">
    <text evidence="9">The sequence shown here is derived from an EMBL/GenBank/DDBJ whole genome shotgun (WGS) entry which is preliminary data.</text>
</comment>
<evidence type="ECO:0000256" key="1">
    <source>
        <dbReference type="ARBA" id="ARBA00010641"/>
    </source>
</evidence>
<evidence type="ECO:0000256" key="4">
    <source>
        <dbReference type="ARBA" id="ARBA00023125"/>
    </source>
</evidence>
<dbReference type="InterPro" id="IPR013324">
    <property type="entry name" value="RNA_pol_sigma_r3/r4-like"/>
</dbReference>
<feature type="compositionally biased region" description="Acidic residues" evidence="6">
    <location>
        <begin position="145"/>
        <end position="155"/>
    </location>
</feature>
<evidence type="ECO:0000256" key="5">
    <source>
        <dbReference type="ARBA" id="ARBA00023163"/>
    </source>
</evidence>